<dbReference type="SMART" id="SM00091">
    <property type="entry name" value="PAS"/>
    <property type="match status" value="1"/>
</dbReference>
<evidence type="ECO:0000256" key="2">
    <source>
        <dbReference type="ARBA" id="ARBA00034247"/>
    </source>
</evidence>
<dbReference type="Pfam" id="PF00990">
    <property type="entry name" value="GGDEF"/>
    <property type="match status" value="1"/>
</dbReference>
<dbReference type="CDD" id="cd01949">
    <property type="entry name" value="GGDEF"/>
    <property type="match status" value="1"/>
</dbReference>
<accession>A0A2S0NE45</accession>
<protein>
    <recommendedName>
        <fullName evidence="1">diguanylate cyclase</fullName>
        <ecNumber evidence="1">2.7.7.65</ecNumber>
    </recommendedName>
</protein>
<dbReference type="Pfam" id="PF22588">
    <property type="entry name" value="dCache_1_like"/>
    <property type="match status" value="1"/>
</dbReference>
<dbReference type="GO" id="GO:0043709">
    <property type="term" value="P:cell adhesion involved in single-species biofilm formation"/>
    <property type="evidence" value="ECO:0007669"/>
    <property type="project" value="TreeGrafter"/>
</dbReference>
<feature type="domain" description="PAC" evidence="4">
    <location>
        <begin position="296"/>
        <end position="349"/>
    </location>
</feature>
<dbReference type="InterPro" id="IPR000700">
    <property type="entry name" value="PAS-assoc_C"/>
</dbReference>
<dbReference type="PROSITE" id="PS50887">
    <property type="entry name" value="GGDEF"/>
    <property type="match status" value="1"/>
</dbReference>
<evidence type="ECO:0000259" key="3">
    <source>
        <dbReference type="PROSITE" id="PS50112"/>
    </source>
</evidence>
<dbReference type="EC" id="2.7.7.65" evidence="1"/>
<dbReference type="EMBL" id="CP027668">
    <property type="protein sequence ID" value="AVO46432.1"/>
    <property type="molecule type" value="Genomic_DNA"/>
</dbReference>
<dbReference type="InterPro" id="IPR029787">
    <property type="entry name" value="Nucleotide_cyclase"/>
</dbReference>
<dbReference type="SUPFAM" id="SSF55785">
    <property type="entry name" value="PYP-like sensor domain (PAS domain)"/>
    <property type="match status" value="1"/>
</dbReference>
<dbReference type="OrthoDB" id="9812260at2"/>
<dbReference type="GO" id="GO:0005886">
    <property type="term" value="C:plasma membrane"/>
    <property type="evidence" value="ECO:0007669"/>
    <property type="project" value="TreeGrafter"/>
</dbReference>
<dbReference type="CDD" id="cd12915">
    <property type="entry name" value="PDC2_DGC_like"/>
    <property type="match status" value="1"/>
</dbReference>
<dbReference type="NCBIfam" id="TIGR00229">
    <property type="entry name" value="sensory_box"/>
    <property type="match status" value="1"/>
</dbReference>
<dbReference type="SMART" id="SM00267">
    <property type="entry name" value="GGDEF"/>
    <property type="match status" value="1"/>
</dbReference>
<dbReference type="CDD" id="cd12914">
    <property type="entry name" value="PDC1_DGC_like"/>
    <property type="match status" value="1"/>
</dbReference>
<dbReference type="FunFam" id="3.30.70.270:FF:000001">
    <property type="entry name" value="Diguanylate cyclase domain protein"/>
    <property type="match status" value="1"/>
</dbReference>
<keyword evidence="7" id="KW-1185">Reference proteome</keyword>
<dbReference type="PANTHER" id="PTHR45138:SF9">
    <property type="entry name" value="DIGUANYLATE CYCLASE DGCM-RELATED"/>
    <property type="match status" value="1"/>
</dbReference>
<dbReference type="InterPro" id="IPR013655">
    <property type="entry name" value="PAS_fold_3"/>
</dbReference>
<dbReference type="Pfam" id="PF08447">
    <property type="entry name" value="PAS_3"/>
    <property type="match status" value="1"/>
</dbReference>
<dbReference type="PROSITE" id="PS50112">
    <property type="entry name" value="PAS"/>
    <property type="match status" value="1"/>
</dbReference>
<dbReference type="InterPro" id="IPR043128">
    <property type="entry name" value="Rev_trsase/Diguanyl_cyclase"/>
</dbReference>
<feature type="domain" description="PAS" evidence="3">
    <location>
        <begin position="222"/>
        <end position="292"/>
    </location>
</feature>
<evidence type="ECO:0000259" key="5">
    <source>
        <dbReference type="PROSITE" id="PS50887"/>
    </source>
</evidence>
<dbReference type="SUPFAM" id="SSF55073">
    <property type="entry name" value="Nucleotide cyclase"/>
    <property type="match status" value="1"/>
</dbReference>
<dbReference type="Gene3D" id="3.30.70.270">
    <property type="match status" value="1"/>
</dbReference>
<gene>
    <name evidence="6" type="ORF">C6569_15980</name>
</gene>
<evidence type="ECO:0000313" key="7">
    <source>
        <dbReference type="Proteomes" id="UP000237889"/>
    </source>
</evidence>
<dbReference type="InterPro" id="IPR000014">
    <property type="entry name" value="PAS"/>
</dbReference>
<proteinExistence type="predicted"/>
<comment type="catalytic activity">
    <reaction evidence="2">
        <text>2 GTP = 3',3'-c-di-GMP + 2 diphosphate</text>
        <dbReference type="Rhea" id="RHEA:24898"/>
        <dbReference type="ChEBI" id="CHEBI:33019"/>
        <dbReference type="ChEBI" id="CHEBI:37565"/>
        <dbReference type="ChEBI" id="CHEBI:58805"/>
        <dbReference type="EC" id="2.7.7.65"/>
    </reaction>
</comment>
<evidence type="ECO:0000313" key="6">
    <source>
        <dbReference type="EMBL" id="AVO46432.1"/>
    </source>
</evidence>
<dbReference type="InterPro" id="IPR001610">
    <property type="entry name" value="PAC"/>
</dbReference>
<dbReference type="RefSeq" id="WP_106749772.1">
    <property type="nucleotide sequence ID" value="NZ_CP027668.1"/>
</dbReference>
<dbReference type="KEGG" id="phr:C6569_15980"/>
<dbReference type="GO" id="GO:0052621">
    <property type="term" value="F:diguanylate cyclase activity"/>
    <property type="evidence" value="ECO:0007669"/>
    <property type="project" value="UniProtKB-EC"/>
</dbReference>
<dbReference type="Proteomes" id="UP000237889">
    <property type="component" value="Chromosome"/>
</dbReference>
<dbReference type="AlphaFoldDB" id="A0A2S0NE45"/>
<dbReference type="InterPro" id="IPR050469">
    <property type="entry name" value="Diguanylate_Cyclase"/>
</dbReference>
<dbReference type="Gene3D" id="3.30.450.20">
    <property type="entry name" value="PAS domain"/>
    <property type="match status" value="3"/>
</dbReference>
<dbReference type="InterPro" id="IPR000160">
    <property type="entry name" value="GGDEF_dom"/>
</dbReference>
<dbReference type="InterPro" id="IPR054327">
    <property type="entry name" value="His-kinase-like_sensor"/>
</dbReference>
<feature type="domain" description="GGDEF" evidence="5">
    <location>
        <begin position="381"/>
        <end position="519"/>
    </location>
</feature>
<evidence type="ECO:0000256" key="1">
    <source>
        <dbReference type="ARBA" id="ARBA00012528"/>
    </source>
</evidence>
<dbReference type="PANTHER" id="PTHR45138">
    <property type="entry name" value="REGULATORY COMPONENTS OF SENSORY TRANSDUCTION SYSTEM"/>
    <property type="match status" value="1"/>
</dbReference>
<dbReference type="PROSITE" id="PS50113">
    <property type="entry name" value="PAC"/>
    <property type="match status" value="1"/>
</dbReference>
<reference evidence="6 7" key="1">
    <citation type="submission" date="2018-03" db="EMBL/GenBank/DDBJ databases">
        <title>Genome sequencing of Phreatobacter sp.</title>
        <authorList>
            <person name="Kim S.-J."/>
            <person name="Heo J."/>
            <person name="Kwon S.-W."/>
        </authorList>
    </citation>
    <scope>NUCLEOTIDE SEQUENCE [LARGE SCALE GENOMIC DNA]</scope>
    <source>
        <strain evidence="6 7">S-12</strain>
    </source>
</reference>
<dbReference type="NCBIfam" id="TIGR00254">
    <property type="entry name" value="GGDEF"/>
    <property type="match status" value="1"/>
</dbReference>
<dbReference type="InterPro" id="IPR035965">
    <property type="entry name" value="PAS-like_dom_sf"/>
</dbReference>
<dbReference type="CDD" id="cd00130">
    <property type="entry name" value="PAS"/>
    <property type="match status" value="1"/>
</dbReference>
<dbReference type="GO" id="GO:1902201">
    <property type="term" value="P:negative regulation of bacterial-type flagellum-dependent cell motility"/>
    <property type="evidence" value="ECO:0007669"/>
    <property type="project" value="TreeGrafter"/>
</dbReference>
<name>A0A2S0NE45_9HYPH</name>
<organism evidence="6 7">
    <name type="scientific">Phreatobacter cathodiphilus</name>
    <dbReference type="NCBI Taxonomy" id="1868589"/>
    <lineage>
        <taxon>Bacteria</taxon>
        <taxon>Pseudomonadati</taxon>
        <taxon>Pseudomonadota</taxon>
        <taxon>Alphaproteobacteria</taxon>
        <taxon>Hyphomicrobiales</taxon>
        <taxon>Phreatobacteraceae</taxon>
        <taxon>Phreatobacter</taxon>
    </lineage>
</organism>
<dbReference type="SMART" id="SM00086">
    <property type="entry name" value="PAC"/>
    <property type="match status" value="1"/>
</dbReference>
<sequence length="553" mass="60186">MRGLFVYAADGSWVATSEKVDIQGLNNADRDYFRHHRATPDRTPFLGPPIRSRSGGQWILTVSRRVDGPDGAFAGVVLATLDVDYFVRGFAKFDVGSAGSLSLLSSTGVLVARYPFDDNVIGRDFNGSPFMRHAANNHSGTVHFRSVLDGVERISSYHKSERLPLLMLIARGKDEVLAPWRSEASWRMNMVFGLTLLIAGLGALMLRELASRQRLLRVISCQEADFRLLAEASSDMVTRIGFDGRLTYVSPSSLRILGWGPDELIGGQALAGLHREDRNAVETVVEQMRKGERLEALIAYRTRHRTSGTVWLESSLSVTRDPETGRIDGVVAVSRDVTEHKQLEGHLSRLATLDSLTGLANRRFLDDRAERELVLARQHGRPLAMLLIDADHFKAFNDTYGHQAGDHCLQQIAAVIQAHAARPGDLAARYGGEEFALLLADTNEEGAGTVAERIRTSVEALAIPHMGNAAHRVVTISAGGACVIPQASGATVGELVRAADRNLYISKAEGRNRSTVSACISLTGYPPLLIPSPAMQTPIIPALGPAQVAERHS</sequence>
<evidence type="ECO:0000259" key="4">
    <source>
        <dbReference type="PROSITE" id="PS50113"/>
    </source>
</evidence>